<dbReference type="EC" id="3.2.2.4" evidence="2"/>
<proteinExistence type="predicted"/>
<dbReference type="OrthoDB" id="9801098at2"/>
<evidence type="ECO:0000256" key="1">
    <source>
        <dbReference type="ARBA" id="ARBA00000274"/>
    </source>
</evidence>
<dbReference type="RefSeq" id="WP_062482757.1">
    <property type="nucleotide sequence ID" value="NZ_LN885086.1"/>
</dbReference>
<accession>A0A0S4KM13</accession>
<evidence type="ECO:0000313" key="5">
    <source>
        <dbReference type="Proteomes" id="UP000066284"/>
    </source>
</evidence>
<protein>
    <recommendedName>
        <fullName evidence="3">AMP nucleosidase</fullName>
        <ecNumber evidence="2">3.2.2.4</ecNumber>
    </recommendedName>
    <alternativeName>
        <fullName evidence="3">AMP nucleosidase</fullName>
    </alternativeName>
</protein>
<evidence type="ECO:0000256" key="2">
    <source>
        <dbReference type="ARBA" id="ARBA00011985"/>
    </source>
</evidence>
<dbReference type="GO" id="GO:0005829">
    <property type="term" value="C:cytosol"/>
    <property type="evidence" value="ECO:0007669"/>
    <property type="project" value="TreeGrafter"/>
</dbReference>
<dbReference type="AlphaFoldDB" id="A0A0S4KM13"/>
<dbReference type="InterPro" id="IPR005269">
    <property type="entry name" value="LOG"/>
</dbReference>
<dbReference type="NCBIfam" id="TIGR00730">
    <property type="entry name" value="Rossman fold protein, TIGR00730 family"/>
    <property type="match status" value="1"/>
</dbReference>
<name>A0A0S4KM13_9BACT</name>
<gene>
    <name evidence="4" type="ORF">NITINOP_0483</name>
</gene>
<reference evidence="5" key="1">
    <citation type="submission" date="2015-09" db="EMBL/GenBank/DDBJ databases">
        <authorList>
            <person name="Daims H."/>
        </authorList>
    </citation>
    <scope>NUCLEOTIDE SEQUENCE [LARGE SCALE GENOMIC DNA]</scope>
</reference>
<dbReference type="SUPFAM" id="SSF102405">
    <property type="entry name" value="MCP/YpsA-like"/>
    <property type="match status" value="1"/>
</dbReference>
<dbReference type="PANTHER" id="PTHR43393:SF2">
    <property type="entry name" value="CYTOKININ RIBOSIDE 5'-MONOPHOSPHATE PHOSPHORIBOHYDROLASE"/>
    <property type="match status" value="1"/>
</dbReference>
<dbReference type="InterPro" id="IPR052341">
    <property type="entry name" value="LOG_family_nucleotidases"/>
</dbReference>
<sequence length="351" mass="40361">MNISTRSQQIRERLSPSKEEILQQVGALLDRPEDDLRLTLMKELLCNLFKLHDANLDLLDLKIVNRAVKELRHAFCVFRSYRDRKKISIFGSARTPSDDPNYQLASRFARAVVRAGFMVITGGADGIMRAAQEGAGRENSFGVNIMLPFEQGPNNIIADDPKLITFKYFFTRKLMFQKEADAIALFPGGFGTHDEGFEILTLAQTGKSDPQPIVCLQTPDCDYWNDWEGFIRKQLLERRLINEDDLSLFAIMDSADAAVDHILRFYRRYHSIRFVGRQLSMRLNSPISPEQLEFVRERFGDLLAEGRFELRGPLEEELDEPALQHLPRLVFTFNRRSAGRLRQLIDHLNSL</sequence>
<keyword evidence="5" id="KW-1185">Reference proteome</keyword>
<organism evidence="4 5">
    <name type="scientific">Candidatus Nitrospira inopinata</name>
    <dbReference type="NCBI Taxonomy" id="1715989"/>
    <lineage>
        <taxon>Bacteria</taxon>
        <taxon>Pseudomonadati</taxon>
        <taxon>Nitrospirota</taxon>
        <taxon>Nitrospiria</taxon>
        <taxon>Nitrospirales</taxon>
        <taxon>Nitrospiraceae</taxon>
        <taxon>Nitrospira</taxon>
    </lineage>
</organism>
<dbReference type="GO" id="GO:0009691">
    <property type="term" value="P:cytokinin biosynthetic process"/>
    <property type="evidence" value="ECO:0007669"/>
    <property type="project" value="InterPro"/>
</dbReference>
<evidence type="ECO:0000256" key="3">
    <source>
        <dbReference type="ARBA" id="ARBA00031983"/>
    </source>
</evidence>
<dbReference type="InterPro" id="IPR031100">
    <property type="entry name" value="LOG_fam"/>
</dbReference>
<dbReference type="PANTHER" id="PTHR43393">
    <property type="entry name" value="CYTOKININ RIBOSIDE 5'-MONOPHOSPHATE PHOSPHORIBOHYDROLASE"/>
    <property type="match status" value="1"/>
</dbReference>
<dbReference type="KEGG" id="nio:NITINOP_0483"/>
<dbReference type="GO" id="GO:0008714">
    <property type="term" value="F:AMP nucleosidase activity"/>
    <property type="evidence" value="ECO:0007669"/>
    <property type="project" value="UniProtKB-EC"/>
</dbReference>
<dbReference type="Pfam" id="PF03641">
    <property type="entry name" value="Lysine_decarbox"/>
    <property type="match status" value="1"/>
</dbReference>
<comment type="catalytic activity">
    <reaction evidence="1">
        <text>AMP + H2O = D-ribose 5-phosphate + adenine</text>
        <dbReference type="Rhea" id="RHEA:20129"/>
        <dbReference type="ChEBI" id="CHEBI:15377"/>
        <dbReference type="ChEBI" id="CHEBI:16708"/>
        <dbReference type="ChEBI" id="CHEBI:78346"/>
        <dbReference type="ChEBI" id="CHEBI:456215"/>
        <dbReference type="EC" id="3.2.2.4"/>
    </reaction>
</comment>
<evidence type="ECO:0000313" key="4">
    <source>
        <dbReference type="EMBL" id="CUQ65459.1"/>
    </source>
</evidence>
<dbReference type="Gene3D" id="3.40.50.450">
    <property type="match status" value="1"/>
</dbReference>
<dbReference type="EMBL" id="LN885086">
    <property type="protein sequence ID" value="CUQ65459.1"/>
    <property type="molecule type" value="Genomic_DNA"/>
</dbReference>
<dbReference type="STRING" id="1715989.NITINOP_0483"/>
<dbReference type="Proteomes" id="UP000066284">
    <property type="component" value="Chromosome 1"/>
</dbReference>